<feature type="chain" id="PRO_5043904274" evidence="1">
    <location>
        <begin position="24"/>
        <end position="163"/>
    </location>
</feature>
<dbReference type="GO" id="GO:0006357">
    <property type="term" value="P:regulation of transcription by RNA polymerase II"/>
    <property type="evidence" value="ECO:0007669"/>
    <property type="project" value="TreeGrafter"/>
</dbReference>
<feature type="signal peptide" evidence="1">
    <location>
        <begin position="1"/>
        <end position="23"/>
    </location>
</feature>
<dbReference type="PANTHER" id="PTHR15498:SF73">
    <property type="entry name" value="HEPATITIS A VIRUS CELLULAR RECEPTOR 2"/>
    <property type="match status" value="1"/>
</dbReference>
<proteinExistence type="predicted"/>
<dbReference type="CTD" id="84868"/>
<name>A0AAX6RK21_HETGA</name>
<evidence type="ECO:0000256" key="1">
    <source>
        <dbReference type="SAM" id="SignalP"/>
    </source>
</evidence>
<dbReference type="GeneID" id="101701416"/>
<organism evidence="2 3">
    <name type="scientific">Heterocephalus glaber</name>
    <name type="common">Naked mole rat</name>
    <dbReference type="NCBI Taxonomy" id="10181"/>
    <lineage>
        <taxon>Eukaryota</taxon>
        <taxon>Metazoa</taxon>
        <taxon>Chordata</taxon>
        <taxon>Craniata</taxon>
        <taxon>Vertebrata</taxon>
        <taxon>Euteleostomi</taxon>
        <taxon>Mammalia</taxon>
        <taxon>Eutheria</taxon>
        <taxon>Euarchontoglires</taxon>
        <taxon>Glires</taxon>
        <taxon>Rodentia</taxon>
        <taxon>Hystricomorpha</taxon>
        <taxon>Bathyergidae</taxon>
        <taxon>Heterocephalus</taxon>
    </lineage>
</organism>
<protein>
    <submittedName>
        <fullName evidence="3">Hepatitis A virus cellular receptor 2 isoform X2</fullName>
    </submittedName>
</protein>
<accession>A0AAX6RK21</accession>
<reference evidence="3" key="1">
    <citation type="submission" date="2025-08" db="UniProtKB">
        <authorList>
            <consortium name="RefSeq"/>
        </authorList>
    </citation>
    <scope>IDENTIFICATION</scope>
</reference>
<evidence type="ECO:0000313" key="2">
    <source>
        <dbReference type="Proteomes" id="UP000694906"/>
    </source>
</evidence>
<dbReference type="RefSeq" id="XP_021096365.1">
    <property type="nucleotide sequence ID" value="XM_021240706.1"/>
</dbReference>
<keyword evidence="2" id="KW-1185">Reference proteome</keyword>
<evidence type="ECO:0000313" key="3">
    <source>
        <dbReference type="RefSeq" id="XP_021096365.1"/>
    </source>
</evidence>
<dbReference type="GO" id="GO:0016592">
    <property type="term" value="C:mediator complex"/>
    <property type="evidence" value="ECO:0007669"/>
    <property type="project" value="TreeGrafter"/>
</dbReference>
<dbReference type="Proteomes" id="UP000694906">
    <property type="component" value="Unplaced"/>
</dbReference>
<sequence length="163" mass="18212">MFSHLSLECVLLLLLLLLTSDSGTYCCRVQFPGLMNDGKFNVELVITPSKVTPAPTAQREGTAALPRMLTTRGRGSGNSRGTGGSLWLVSEFRGCRMWKRWIEQCKSRGMRSRCIPKMVFRMRKVETHLCWQPGLGFWVSHKLAMSPGPRSFTSLISASSSKK</sequence>
<dbReference type="Gene3D" id="2.60.40.10">
    <property type="entry name" value="Immunoglobulins"/>
    <property type="match status" value="1"/>
</dbReference>
<keyword evidence="3" id="KW-0675">Receptor</keyword>
<dbReference type="AlphaFoldDB" id="A0AAX6RK21"/>
<gene>
    <name evidence="3" type="primary">Havcr2</name>
</gene>
<dbReference type="InterPro" id="IPR051669">
    <property type="entry name" value="Immune_Mod/Transcr_Coactivator"/>
</dbReference>
<keyword evidence="1" id="KW-0732">Signal</keyword>
<dbReference type="PANTHER" id="PTHR15498">
    <property type="entry name" value="T-CELL IMMUNOGLOBULIN AND MUCIN DOMAIN CONTAINING TIM"/>
    <property type="match status" value="1"/>
</dbReference>
<dbReference type="InterPro" id="IPR013783">
    <property type="entry name" value="Ig-like_fold"/>
</dbReference>